<evidence type="ECO:0000256" key="1">
    <source>
        <dbReference type="SAM" id="MobiDB-lite"/>
    </source>
</evidence>
<dbReference type="InterPro" id="IPR029068">
    <property type="entry name" value="Glyas_Bleomycin-R_OHBP_Dase"/>
</dbReference>
<evidence type="ECO:0000313" key="3">
    <source>
        <dbReference type="EMBL" id="SBS85592.1"/>
    </source>
</evidence>
<dbReference type="PROSITE" id="PS51819">
    <property type="entry name" value="VOC"/>
    <property type="match status" value="1"/>
</dbReference>
<evidence type="ECO:0000313" key="4">
    <source>
        <dbReference type="EMBL" id="SBS95599.1"/>
    </source>
</evidence>
<dbReference type="Proteomes" id="UP000078546">
    <property type="component" value="Unassembled WGS sequence"/>
</dbReference>
<dbReference type="GO" id="GO:0005737">
    <property type="term" value="C:cytoplasm"/>
    <property type="evidence" value="ECO:0007669"/>
    <property type="project" value="TreeGrafter"/>
</dbReference>
<dbReference type="AlphaFoldDB" id="A0A1A8VYM2"/>
<feature type="region of interest" description="Disordered" evidence="1">
    <location>
        <begin position="338"/>
        <end position="364"/>
    </location>
</feature>
<name>A0A1A8VYM2_PLAOA</name>
<dbReference type="InterPro" id="IPR037523">
    <property type="entry name" value="VOC_core"/>
</dbReference>
<reference evidence="5 6" key="1">
    <citation type="submission" date="2016-05" db="EMBL/GenBank/DDBJ databases">
        <authorList>
            <person name="Naeem Raeece"/>
        </authorList>
    </citation>
    <scope>NUCLEOTIDE SEQUENCE [LARGE SCALE GENOMIC DNA]</scope>
</reference>
<dbReference type="Proteomes" id="UP000078560">
    <property type="component" value="Unassembled WGS sequence"/>
</dbReference>
<dbReference type="Pfam" id="PF00903">
    <property type="entry name" value="Glyoxalase"/>
    <property type="match status" value="2"/>
</dbReference>
<dbReference type="PANTHER" id="PTHR46036:SF5">
    <property type="entry name" value="LACTOYLGLUTATHIONE LYASE"/>
    <property type="match status" value="1"/>
</dbReference>
<evidence type="ECO:0000313" key="6">
    <source>
        <dbReference type="Proteomes" id="UP000078560"/>
    </source>
</evidence>
<protein>
    <submittedName>
        <fullName evidence="3">Glyoxalase I, putative (GILP)</fullName>
    </submittedName>
</protein>
<dbReference type="EMBL" id="FLQU01000433">
    <property type="protein sequence ID" value="SBS85592.1"/>
    <property type="molecule type" value="Genomic_DNA"/>
</dbReference>
<reference evidence="3" key="2">
    <citation type="submission" date="2016-05" db="EMBL/GenBank/DDBJ databases">
        <authorList>
            <person name="Lavstsen T."/>
            <person name="Jespersen J.S."/>
        </authorList>
    </citation>
    <scope>NUCLEOTIDE SEQUENCE [LARGE SCALE GENOMIC DNA]</scope>
</reference>
<sequence length="364" mass="42089">MNVARRKCYHFLKNNSGIRKKEKYFCKNLKCKLEGIEYKVQNLDNSVDFYENVLGFRVSEQGENFAKIMLGDNEAYIKLIQNREENMLIGEHSFLGLGVHLSTFDIGKTVKYKGNVEEEVEKRPITACILPDEDVQEGKGKFFFAKRFWTNCFITDPDGYGIEVVLQEDDHKLNRVCIRLFTTSTKDSQRFYSDILGMDLVKIQSHLEEISYPWNIYGGMSYFFSSKKNSTMLQLAYAYDEDTLHMGNSLGNLIISVEDLNVVEKRLRENNIEINKCSDALLAKDLDGYNVIEQYKKTYMKINAIKKAEVKETIGWQFLHFCAFALSNNIGTSKKIGKEEDMRGSSNNPHEQKRTHINLRTSQV</sequence>
<organism evidence="3 6">
    <name type="scientific">Plasmodium ovale curtisi</name>
    <dbReference type="NCBI Taxonomy" id="864141"/>
    <lineage>
        <taxon>Eukaryota</taxon>
        <taxon>Sar</taxon>
        <taxon>Alveolata</taxon>
        <taxon>Apicomplexa</taxon>
        <taxon>Aconoidasida</taxon>
        <taxon>Haemosporida</taxon>
        <taxon>Plasmodiidae</taxon>
        <taxon>Plasmodium</taxon>
        <taxon>Plasmodium (Plasmodium)</taxon>
    </lineage>
</organism>
<dbReference type="InterPro" id="IPR004360">
    <property type="entry name" value="Glyas_Fos-R_dOase_dom"/>
</dbReference>
<proteinExistence type="predicted"/>
<feature type="domain" description="VOC" evidence="2">
    <location>
        <begin position="32"/>
        <end position="167"/>
    </location>
</feature>
<evidence type="ECO:0000313" key="5">
    <source>
        <dbReference type="Proteomes" id="UP000078546"/>
    </source>
</evidence>
<accession>A0A1A8VYM2</accession>
<dbReference type="GO" id="GO:0004462">
    <property type="term" value="F:lactoylglutathione lyase activity"/>
    <property type="evidence" value="ECO:0007669"/>
    <property type="project" value="TreeGrafter"/>
</dbReference>
<dbReference type="PANTHER" id="PTHR46036">
    <property type="entry name" value="LACTOYLGLUTATHIONE LYASE"/>
    <property type="match status" value="1"/>
</dbReference>
<dbReference type="Gene3D" id="3.10.180.10">
    <property type="entry name" value="2,3-Dihydroxybiphenyl 1,2-Dioxygenase, domain 1"/>
    <property type="match status" value="2"/>
</dbReference>
<gene>
    <name evidence="4" type="ORF">POVCU1_029830</name>
    <name evidence="3" type="ORF">POVCU2_0032320</name>
</gene>
<dbReference type="GO" id="GO:0019243">
    <property type="term" value="P:methylglyoxal catabolic process to D-lactate via S-lactoyl-glutathione"/>
    <property type="evidence" value="ECO:0007669"/>
    <property type="project" value="TreeGrafter"/>
</dbReference>
<dbReference type="EMBL" id="FLQV01000547">
    <property type="protein sequence ID" value="SBS95599.1"/>
    <property type="molecule type" value="Genomic_DNA"/>
</dbReference>
<dbReference type="CDD" id="cd06587">
    <property type="entry name" value="VOC"/>
    <property type="match status" value="1"/>
</dbReference>
<evidence type="ECO:0000259" key="2">
    <source>
        <dbReference type="PROSITE" id="PS51819"/>
    </source>
</evidence>
<dbReference type="SUPFAM" id="SSF54593">
    <property type="entry name" value="Glyoxalase/Bleomycin resistance protein/Dihydroxybiphenyl dioxygenase"/>
    <property type="match status" value="2"/>
</dbReference>